<dbReference type="Gene3D" id="3.40.50.720">
    <property type="entry name" value="NAD(P)-binding Rossmann-like Domain"/>
    <property type="match status" value="1"/>
</dbReference>
<sequence>MTEDPAPEAAWRPVHVDDPEKLADLRRNPGVAVIDTIDQQRRDLARMLPSPVPAHLDEPSRWYHYPWRRAVVHVLGPGGFQALRSDRNRNKITAEEQRRLRELTIGVVGLSVGHAIAHTLALEGVCGRIRLADFDHIELSNLNRIPGTVFDLGLNKAVVLARRIAELDPYIDVEIEPRGLDLDTADAFMTGLDIVVEECDAFDLKVAVRDAARRHGVPLVMETNERGLLDIERYDLEPDRPMFHGLLGDVEPKRLIGLSTHDKVPYVLRVLEPDELTAVMAASMTEVDETLSTWPQLGGDVSLGAATVAAAVRALGLGRALPSGRVRVDVEALLGKVAEPPRPPDLVSAAAREVAPEQPPAGAWDAVAHAARMAPSGGNTQPWRFAVDETGLDILLDPAQTSTLDVAFRGSYVAIGAALFNARVAAARHGLLGVVEIFPGGGARAGRPDGADDDAPAARLRFGGDAPQELAGLYESMLDRVSNRHLNRPGALPGDVAPALVRVARAEGGDAVVVTDRDTLTELGELMGESDRLRYLTPHLHREMMRELRWPGTDDLAWGLDVRTLELDDSDLAKLAVARRADVMGVLAEQDLGRALGEPTRDRVGGAAGLVVVTADGTRPADYVRAGQAVERVWIEAERHGLAVQAMSPVFIFAVDDSDYEELSPRYAPRLRQLRRVFADLSGTTDRAIALVMRIGYAPSISVRSRRLPADRTVRTR</sequence>
<dbReference type="SUPFAM" id="SSF69572">
    <property type="entry name" value="Activating enzymes of the ubiquitin-like proteins"/>
    <property type="match status" value="1"/>
</dbReference>
<dbReference type="PANTHER" id="PTHR43267">
    <property type="entry name" value="TRNA THREONYLCARBAMOYLADENOSINE DEHYDRATASE"/>
    <property type="match status" value="1"/>
</dbReference>
<reference evidence="2 3" key="1">
    <citation type="submission" date="2019-03" db="EMBL/GenBank/DDBJ databases">
        <title>Draft genome sequences of novel Actinobacteria.</title>
        <authorList>
            <person name="Sahin N."/>
            <person name="Ay H."/>
            <person name="Saygin H."/>
        </authorList>
    </citation>
    <scope>NUCLEOTIDE SEQUENCE [LARGE SCALE GENOMIC DNA]</scope>
    <source>
        <strain evidence="2 3">5K138</strain>
    </source>
</reference>
<dbReference type="InParanoid" id="A0A4R5D4B5"/>
<dbReference type="RefSeq" id="WP_131897089.1">
    <property type="nucleotide sequence ID" value="NZ_SMKZ01000026.1"/>
</dbReference>
<dbReference type="OrthoDB" id="5149792at2"/>
<dbReference type="PANTHER" id="PTHR43267:SF3">
    <property type="entry name" value="THIF PROTEIN"/>
    <property type="match status" value="1"/>
</dbReference>
<organism evidence="2 3">
    <name type="scientific">Jiangella asiatica</name>
    <dbReference type="NCBI Taxonomy" id="2530372"/>
    <lineage>
        <taxon>Bacteria</taxon>
        <taxon>Bacillati</taxon>
        <taxon>Actinomycetota</taxon>
        <taxon>Actinomycetes</taxon>
        <taxon>Jiangellales</taxon>
        <taxon>Jiangellaceae</taxon>
        <taxon>Jiangella</taxon>
    </lineage>
</organism>
<dbReference type="GO" id="GO:0008641">
    <property type="term" value="F:ubiquitin-like modifier activating enzyme activity"/>
    <property type="evidence" value="ECO:0007669"/>
    <property type="project" value="InterPro"/>
</dbReference>
<dbReference type="Gene3D" id="3.40.109.10">
    <property type="entry name" value="NADH Oxidase"/>
    <property type="match status" value="2"/>
</dbReference>
<dbReference type="NCBIfam" id="NF005901">
    <property type="entry name" value="PRK07877.1"/>
    <property type="match status" value="1"/>
</dbReference>
<dbReference type="Proteomes" id="UP000294739">
    <property type="component" value="Unassembled WGS sequence"/>
</dbReference>
<dbReference type="InterPro" id="IPR045886">
    <property type="entry name" value="ThiF/MoeB/HesA"/>
</dbReference>
<dbReference type="InterPro" id="IPR000415">
    <property type="entry name" value="Nitroreductase-like"/>
</dbReference>
<dbReference type="InterPro" id="IPR000594">
    <property type="entry name" value="ThiF_NAD_FAD-bd"/>
</dbReference>
<dbReference type="Pfam" id="PF00899">
    <property type="entry name" value="ThiF"/>
    <property type="match status" value="1"/>
</dbReference>
<dbReference type="CDD" id="cd01483">
    <property type="entry name" value="E1_enzyme_family"/>
    <property type="match status" value="1"/>
</dbReference>
<name>A0A4R5D4B5_9ACTN</name>
<dbReference type="AlphaFoldDB" id="A0A4R5D4B5"/>
<evidence type="ECO:0000313" key="3">
    <source>
        <dbReference type="Proteomes" id="UP000294739"/>
    </source>
</evidence>
<feature type="domain" description="THIF-type NAD/FAD binding fold" evidence="1">
    <location>
        <begin position="87"/>
        <end position="221"/>
    </location>
</feature>
<gene>
    <name evidence="2" type="ORF">E1269_18215</name>
</gene>
<dbReference type="GO" id="GO:0061504">
    <property type="term" value="P:cyclic threonylcarbamoyladenosine biosynthetic process"/>
    <property type="evidence" value="ECO:0007669"/>
    <property type="project" value="TreeGrafter"/>
</dbReference>
<dbReference type="GO" id="GO:0016491">
    <property type="term" value="F:oxidoreductase activity"/>
    <property type="evidence" value="ECO:0007669"/>
    <property type="project" value="InterPro"/>
</dbReference>
<dbReference type="EMBL" id="SMKZ01000026">
    <property type="protein sequence ID" value="TDE08242.1"/>
    <property type="molecule type" value="Genomic_DNA"/>
</dbReference>
<evidence type="ECO:0000259" key="1">
    <source>
        <dbReference type="Pfam" id="PF00899"/>
    </source>
</evidence>
<accession>A0A4R5D4B5</accession>
<proteinExistence type="predicted"/>
<comment type="caution">
    <text evidence="2">The sequence shown here is derived from an EMBL/GenBank/DDBJ whole genome shotgun (WGS) entry which is preliminary data.</text>
</comment>
<dbReference type="InterPro" id="IPR035985">
    <property type="entry name" value="Ubiquitin-activating_enz"/>
</dbReference>
<evidence type="ECO:0000313" key="2">
    <source>
        <dbReference type="EMBL" id="TDE08242.1"/>
    </source>
</evidence>
<keyword evidence="3" id="KW-1185">Reference proteome</keyword>
<dbReference type="GO" id="GO:0061503">
    <property type="term" value="F:tRNA threonylcarbamoyladenosine dehydratase"/>
    <property type="evidence" value="ECO:0007669"/>
    <property type="project" value="TreeGrafter"/>
</dbReference>
<dbReference type="SUPFAM" id="SSF55469">
    <property type="entry name" value="FMN-dependent nitroreductase-like"/>
    <property type="match status" value="2"/>
</dbReference>
<protein>
    <submittedName>
        <fullName evidence="2">Rv1355c family protein</fullName>
    </submittedName>
</protein>